<evidence type="ECO:0000313" key="8">
    <source>
        <dbReference type="EMBL" id="CAD7413125.1"/>
    </source>
</evidence>
<evidence type="ECO:0000259" key="7">
    <source>
        <dbReference type="Pfam" id="PF12832"/>
    </source>
</evidence>
<feature type="transmembrane region" description="Helical" evidence="6">
    <location>
        <begin position="318"/>
        <end position="339"/>
    </location>
</feature>
<feature type="transmembrane region" description="Helical" evidence="6">
    <location>
        <begin position="21"/>
        <end position="39"/>
    </location>
</feature>
<dbReference type="InterPro" id="IPR036259">
    <property type="entry name" value="MFS_trans_sf"/>
</dbReference>
<comment type="subcellular location">
    <subcellularLocation>
        <location evidence="1">Membrane</location>
        <topology evidence="1">Multi-pass membrane protein</topology>
    </subcellularLocation>
</comment>
<name>A0A7R9H8K2_TIMPO</name>
<feature type="transmembrane region" description="Helical" evidence="6">
    <location>
        <begin position="248"/>
        <end position="277"/>
    </location>
</feature>
<feature type="transmembrane region" description="Helical" evidence="6">
    <location>
        <begin position="500"/>
        <end position="521"/>
    </location>
</feature>
<evidence type="ECO:0000256" key="6">
    <source>
        <dbReference type="SAM" id="Phobius"/>
    </source>
</evidence>
<dbReference type="AlphaFoldDB" id="A0A7R9H8K2"/>
<dbReference type="CDD" id="cd17335">
    <property type="entry name" value="MFS_MFSD6"/>
    <property type="match status" value="1"/>
</dbReference>
<reference evidence="8" key="1">
    <citation type="submission" date="2020-11" db="EMBL/GenBank/DDBJ databases">
        <authorList>
            <person name="Tran Van P."/>
        </authorList>
    </citation>
    <scope>NUCLEOTIDE SEQUENCE</scope>
</reference>
<feature type="domain" description="Major facilitator superfamily associated" evidence="7">
    <location>
        <begin position="15"/>
        <end position="532"/>
    </location>
</feature>
<feature type="transmembrane region" description="Helical" evidence="6">
    <location>
        <begin position="406"/>
        <end position="430"/>
    </location>
</feature>
<dbReference type="GO" id="GO:0016020">
    <property type="term" value="C:membrane"/>
    <property type="evidence" value="ECO:0007669"/>
    <property type="project" value="UniProtKB-SubCell"/>
</dbReference>
<dbReference type="Gene3D" id="1.20.1250.20">
    <property type="entry name" value="MFS general substrate transporter like domains"/>
    <property type="match status" value="3"/>
</dbReference>
<evidence type="ECO:0000256" key="3">
    <source>
        <dbReference type="ARBA" id="ARBA00022692"/>
    </source>
</evidence>
<keyword evidence="3 6" id="KW-0812">Transmembrane</keyword>
<feature type="transmembrane region" description="Helical" evidence="6">
    <location>
        <begin position="527"/>
        <end position="547"/>
    </location>
</feature>
<evidence type="ECO:0000256" key="2">
    <source>
        <dbReference type="ARBA" id="ARBA00005241"/>
    </source>
</evidence>
<dbReference type="SUPFAM" id="SSF103473">
    <property type="entry name" value="MFS general substrate transporter"/>
    <property type="match status" value="1"/>
</dbReference>
<feature type="transmembrane region" description="Helical" evidence="6">
    <location>
        <begin position="45"/>
        <end position="67"/>
    </location>
</feature>
<dbReference type="Pfam" id="PF12832">
    <property type="entry name" value="MFS_1_like"/>
    <property type="match status" value="1"/>
</dbReference>
<feature type="transmembrane region" description="Helical" evidence="6">
    <location>
        <begin position="442"/>
        <end position="462"/>
    </location>
</feature>
<sequence length="583" mass="64490">MFGNMVKPKINMVLLPLKAHYFLWNAGTSPVMSFLSTYARQLGFSSIIVGTIFTVLPVCGMLAKPIFGAVADHFRLQKTLFVAFQVLTALAFFMVQFVPEIATESQVSLDCDGLTIFKICGQDSLDQCSDDTLSAQIGLKTIVKCEFNCDLRNSSLAEEVCKTWNITKYCRNNEEFFPSTSSVQQVWDSSDFTLHEMGDEFSETLTFTADVPMEHVLWCDVKCDNEAVNEVITRTTTDDSDVSSLYQFWTFFLLLILSWVGMAVVVSVGDAICFGMLGDKPSQYGRQRLWGAVGWGIFSVLSGALVDKFSQGQVKKNYTSIFYLMLVMISLDFGVSLKLKHSQTTLSTSIMHDICKLLKNVRVVVFMLWCVAVGLSTGLLWQFLFWHLEDLASANEGCEMRAWIKTLQGLVSGVQCFGGELPFLFISGAVLKKIGHAHAMSLVLGAFGIRFLLYSFLYNPWWCLPIELLQGVTFGLFYATMASYASIVAPPGTEATVQGLVGAIFEGVGVSLGSLIGGTLYDQQGGSFTFRMFGIGSLVLCLLHFIIQRLLGKSLNYAIKAKVTDGKQKDGNEAVDDSVTRRF</sequence>
<organism evidence="8">
    <name type="scientific">Timema poppense</name>
    <name type="common">Walking stick</name>
    <dbReference type="NCBI Taxonomy" id="170557"/>
    <lineage>
        <taxon>Eukaryota</taxon>
        <taxon>Metazoa</taxon>
        <taxon>Ecdysozoa</taxon>
        <taxon>Arthropoda</taxon>
        <taxon>Hexapoda</taxon>
        <taxon>Insecta</taxon>
        <taxon>Pterygota</taxon>
        <taxon>Neoptera</taxon>
        <taxon>Polyneoptera</taxon>
        <taxon>Phasmatodea</taxon>
        <taxon>Timematodea</taxon>
        <taxon>Timematoidea</taxon>
        <taxon>Timematidae</taxon>
        <taxon>Timema</taxon>
    </lineage>
</organism>
<dbReference type="EMBL" id="OD006575">
    <property type="protein sequence ID" value="CAD7413125.1"/>
    <property type="molecule type" value="Genomic_DNA"/>
</dbReference>
<evidence type="ECO:0000256" key="1">
    <source>
        <dbReference type="ARBA" id="ARBA00004141"/>
    </source>
</evidence>
<feature type="transmembrane region" description="Helical" evidence="6">
    <location>
        <begin position="79"/>
        <end position="98"/>
    </location>
</feature>
<evidence type="ECO:0000256" key="5">
    <source>
        <dbReference type="ARBA" id="ARBA00023136"/>
    </source>
</evidence>
<keyword evidence="4 6" id="KW-1133">Transmembrane helix</keyword>
<dbReference type="InterPro" id="IPR024989">
    <property type="entry name" value="MFS_assoc_dom"/>
</dbReference>
<dbReference type="InterPro" id="IPR051717">
    <property type="entry name" value="MFS_MFSD6"/>
</dbReference>
<feature type="transmembrane region" description="Helical" evidence="6">
    <location>
        <begin position="360"/>
        <end position="386"/>
    </location>
</feature>
<dbReference type="PANTHER" id="PTHR16172:SF30">
    <property type="entry name" value="SUGAR BABY, ISOFORM C"/>
    <property type="match status" value="1"/>
</dbReference>
<proteinExistence type="inferred from homology"/>
<feature type="transmembrane region" description="Helical" evidence="6">
    <location>
        <begin position="289"/>
        <end position="306"/>
    </location>
</feature>
<keyword evidence="5 6" id="KW-0472">Membrane</keyword>
<dbReference type="PANTHER" id="PTHR16172">
    <property type="entry name" value="MAJOR FACILITATOR SUPERFAMILY DOMAIN-CONTAINING PROTEIN 6-LIKE"/>
    <property type="match status" value="1"/>
</dbReference>
<comment type="similarity">
    <text evidence="2">Belongs to the major facilitator superfamily. MFSD6 family.</text>
</comment>
<gene>
    <name evidence="8" type="ORF">TPSB3V08_LOCUS8824</name>
</gene>
<protein>
    <recommendedName>
        <fullName evidence="7">Major facilitator superfamily associated domain-containing protein</fullName>
    </recommendedName>
</protein>
<accession>A0A7R9H8K2</accession>
<evidence type="ECO:0000256" key="4">
    <source>
        <dbReference type="ARBA" id="ARBA00022989"/>
    </source>
</evidence>
<feature type="transmembrane region" description="Helical" evidence="6">
    <location>
        <begin position="468"/>
        <end position="488"/>
    </location>
</feature>